<keyword evidence="4 6" id="KW-1133">Transmembrane helix</keyword>
<organism evidence="7 8">
    <name type="scientific">Pristionchus pacificus</name>
    <name type="common">Parasitic nematode worm</name>
    <dbReference type="NCBI Taxonomy" id="54126"/>
    <lineage>
        <taxon>Eukaryota</taxon>
        <taxon>Metazoa</taxon>
        <taxon>Ecdysozoa</taxon>
        <taxon>Nematoda</taxon>
        <taxon>Chromadorea</taxon>
        <taxon>Rhabditida</taxon>
        <taxon>Rhabditina</taxon>
        <taxon>Diplogasteromorpha</taxon>
        <taxon>Diplogasteroidea</taxon>
        <taxon>Neodiplogasteridae</taxon>
        <taxon>Pristionchus</taxon>
    </lineage>
</organism>
<dbReference type="GO" id="GO:0007606">
    <property type="term" value="P:sensory perception of chemical stimulus"/>
    <property type="evidence" value="ECO:0007669"/>
    <property type="project" value="UniProtKB-UniRule"/>
</dbReference>
<dbReference type="PANTHER" id="PTHR31552">
    <property type="entry name" value="SERPENTINE RECEPTOR CLASS GAMMA"/>
    <property type="match status" value="1"/>
</dbReference>
<dbReference type="Pfam" id="PF02118">
    <property type="entry name" value="Srg"/>
    <property type="match status" value="1"/>
</dbReference>
<feature type="transmembrane region" description="Helical" evidence="6">
    <location>
        <begin position="6"/>
        <end position="27"/>
    </location>
</feature>
<dbReference type="Proteomes" id="UP000005239">
    <property type="component" value="Unassembled WGS sequence"/>
</dbReference>
<reference evidence="8" key="1">
    <citation type="journal article" date="2008" name="Nat. Genet.">
        <title>The Pristionchus pacificus genome provides a unique perspective on nematode lifestyle and parasitism.</title>
        <authorList>
            <person name="Dieterich C."/>
            <person name="Clifton S.W."/>
            <person name="Schuster L.N."/>
            <person name="Chinwalla A."/>
            <person name="Delehaunty K."/>
            <person name="Dinkelacker I."/>
            <person name="Fulton L."/>
            <person name="Fulton R."/>
            <person name="Godfrey J."/>
            <person name="Minx P."/>
            <person name="Mitreva M."/>
            <person name="Roeseler W."/>
            <person name="Tian H."/>
            <person name="Witte H."/>
            <person name="Yang S.P."/>
            <person name="Wilson R.K."/>
            <person name="Sommer R.J."/>
        </authorList>
    </citation>
    <scope>NUCLEOTIDE SEQUENCE [LARGE SCALE GENOMIC DNA]</scope>
    <source>
        <strain evidence="8">PS312</strain>
    </source>
</reference>
<feature type="transmembrane region" description="Helical" evidence="6">
    <location>
        <begin position="259"/>
        <end position="279"/>
    </location>
</feature>
<evidence type="ECO:0000256" key="2">
    <source>
        <dbReference type="ARBA" id="ARBA00005692"/>
    </source>
</evidence>
<proteinExistence type="inferred from homology"/>
<evidence type="ECO:0000313" key="8">
    <source>
        <dbReference type="Proteomes" id="UP000005239"/>
    </source>
</evidence>
<evidence type="ECO:0000256" key="4">
    <source>
        <dbReference type="ARBA" id="ARBA00022989"/>
    </source>
</evidence>
<dbReference type="PANTHER" id="PTHR31552:SF8">
    <property type="entry name" value="SERPENTINE RECEPTOR CLASS GAMMA"/>
    <property type="match status" value="1"/>
</dbReference>
<reference evidence="7" key="2">
    <citation type="submission" date="2022-06" db="UniProtKB">
        <authorList>
            <consortium name="EnsemblMetazoa"/>
        </authorList>
    </citation>
    <scope>IDENTIFICATION</scope>
    <source>
        <strain evidence="7">PS312</strain>
    </source>
</reference>
<feature type="transmembrane region" description="Helical" evidence="6">
    <location>
        <begin position="133"/>
        <end position="157"/>
    </location>
</feature>
<evidence type="ECO:0000256" key="6">
    <source>
        <dbReference type="RuleBase" id="RU280813"/>
    </source>
</evidence>
<feature type="transmembrane region" description="Helical" evidence="6">
    <location>
        <begin position="77"/>
        <end position="95"/>
    </location>
</feature>
<protein>
    <recommendedName>
        <fullName evidence="6">Serpentine receptor class gamma</fullName>
    </recommendedName>
</protein>
<comment type="subcellular location">
    <subcellularLocation>
        <location evidence="1">Membrane</location>
        <topology evidence="1">Multi-pass membrane protein</topology>
    </subcellularLocation>
</comment>
<feature type="transmembrane region" description="Helical" evidence="6">
    <location>
        <begin position="218"/>
        <end position="239"/>
    </location>
</feature>
<evidence type="ECO:0000256" key="5">
    <source>
        <dbReference type="ARBA" id="ARBA00023136"/>
    </source>
</evidence>
<evidence type="ECO:0000256" key="1">
    <source>
        <dbReference type="ARBA" id="ARBA00004141"/>
    </source>
</evidence>
<comment type="similarity">
    <text evidence="2 6">Belongs to the nematode receptor-like protein srg family.</text>
</comment>
<accession>A0A2A6C417</accession>
<sequence length="301" mass="35176">MDLARTIHFFFTFFCETPLMLLTIRCIRILRRSEYRNHSFCRIFITSLVVATQFQNYQVFFSVLILHRLPGIGFAHWFYSYIGQMKILLLISLVFKSLNCPRTLIQLSFLLSFLQSVNRFSSLTLSKRANEKIWYHFYSLILPGCFVFCCLLNIRILEDGTEFTLNPDNRTFSFTDRNHNVLYGPFWLIVEGLLDLFCNIFVLYQFMKVGTGLQGSSAFENSLFLISFCSFTTHTLNVVMQIMLRDPSLTKKSLFRIQLVSNISLDAAIVLPTIFIMVFTREVRYEVRRAVWAIFTCADSV</sequence>
<feature type="transmembrane region" description="Helical" evidence="6">
    <location>
        <begin position="186"/>
        <end position="206"/>
    </location>
</feature>
<accession>A0A8R1YU24</accession>
<gene>
    <name evidence="7" type="primary">WBGene00278772</name>
</gene>
<dbReference type="GO" id="GO:0016020">
    <property type="term" value="C:membrane"/>
    <property type="evidence" value="ECO:0007669"/>
    <property type="project" value="UniProtKB-SubCell"/>
</dbReference>
<keyword evidence="5 6" id="KW-0472">Membrane</keyword>
<feature type="transmembrane region" description="Helical" evidence="6">
    <location>
        <begin position="39"/>
        <end position="57"/>
    </location>
</feature>
<name>A0A2A6C417_PRIPA</name>
<evidence type="ECO:0000256" key="3">
    <source>
        <dbReference type="ARBA" id="ARBA00022692"/>
    </source>
</evidence>
<dbReference type="GO" id="GO:0004888">
    <property type="term" value="F:transmembrane signaling receptor activity"/>
    <property type="evidence" value="ECO:0007669"/>
    <property type="project" value="InterPro"/>
</dbReference>
<keyword evidence="8" id="KW-1185">Reference proteome</keyword>
<keyword evidence="3 6" id="KW-0812">Transmembrane</keyword>
<dbReference type="EnsemblMetazoa" id="PPA40403.1">
    <property type="protein sequence ID" value="PPA40403.1"/>
    <property type="gene ID" value="WBGene00278772"/>
</dbReference>
<dbReference type="AlphaFoldDB" id="A0A2A6C417"/>
<evidence type="ECO:0000313" key="7">
    <source>
        <dbReference type="EnsemblMetazoa" id="PPA40403.1"/>
    </source>
</evidence>
<dbReference type="InterPro" id="IPR000609">
    <property type="entry name" value="7TM_GPCR_serpentine_rcpt_Srg"/>
</dbReference>